<feature type="compositionally biased region" description="Low complexity" evidence="7">
    <location>
        <begin position="61"/>
        <end position="78"/>
    </location>
</feature>
<evidence type="ECO:0000256" key="4">
    <source>
        <dbReference type="ARBA" id="ARBA00022989"/>
    </source>
</evidence>
<dbReference type="EMBL" id="JBHLUE010000011">
    <property type="protein sequence ID" value="MFC0565660.1"/>
    <property type="molecule type" value="Genomic_DNA"/>
</dbReference>
<feature type="region of interest" description="Disordered" evidence="7">
    <location>
        <begin position="248"/>
        <end position="269"/>
    </location>
</feature>
<evidence type="ECO:0000256" key="7">
    <source>
        <dbReference type="SAM" id="MobiDB-lite"/>
    </source>
</evidence>
<accession>A0ABV6NY12</accession>
<keyword evidence="9" id="KW-1185">Reference proteome</keyword>
<evidence type="ECO:0000256" key="1">
    <source>
        <dbReference type="ARBA" id="ARBA00004370"/>
    </source>
</evidence>
<dbReference type="CDD" id="cd06662">
    <property type="entry name" value="SURF1"/>
    <property type="match status" value="1"/>
</dbReference>
<name>A0ABV6NY12_9ACTN</name>
<feature type="region of interest" description="Disordered" evidence="7">
    <location>
        <begin position="56"/>
        <end position="80"/>
    </location>
</feature>
<comment type="caution">
    <text evidence="8">The sequence shown here is derived from an EMBL/GenBank/DDBJ whole genome shotgun (WGS) entry which is preliminary data.</text>
</comment>
<dbReference type="InterPro" id="IPR045214">
    <property type="entry name" value="Surf1/Surf4"/>
</dbReference>
<feature type="transmembrane region" description="Helical" evidence="6">
    <location>
        <begin position="12"/>
        <end position="30"/>
    </location>
</feature>
<dbReference type="PANTHER" id="PTHR23427:SF2">
    <property type="entry name" value="SURFEIT LOCUS PROTEIN 1"/>
    <property type="match status" value="1"/>
</dbReference>
<proteinExistence type="inferred from homology"/>
<keyword evidence="3 6" id="KW-0812">Transmembrane</keyword>
<protein>
    <recommendedName>
        <fullName evidence="6">SURF1-like protein</fullName>
    </recommendedName>
</protein>
<dbReference type="PANTHER" id="PTHR23427">
    <property type="entry name" value="SURFEIT LOCUS PROTEIN"/>
    <property type="match status" value="1"/>
</dbReference>
<dbReference type="Proteomes" id="UP001589894">
    <property type="component" value="Unassembled WGS sequence"/>
</dbReference>
<reference evidence="8 9" key="1">
    <citation type="submission" date="2024-09" db="EMBL/GenBank/DDBJ databases">
        <authorList>
            <person name="Sun Q."/>
            <person name="Mori K."/>
        </authorList>
    </citation>
    <scope>NUCLEOTIDE SEQUENCE [LARGE SCALE GENOMIC DNA]</scope>
    <source>
        <strain evidence="8 9">TBRC 2205</strain>
    </source>
</reference>
<evidence type="ECO:0000256" key="5">
    <source>
        <dbReference type="ARBA" id="ARBA00023136"/>
    </source>
</evidence>
<dbReference type="Pfam" id="PF02104">
    <property type="entry name" value="SURF1"/>
    <property type="match status" value="1"/>
</dbReference>
<dbReference type="InterPro" id="IPR002994">
    <property type="entry name" value="Surf1/Shy1"/>
</dbReference>
<comment type="similarity">
    <text evidence="2 6">Belongs to the SURF1 family.</text>
</comment>
<evidence type="ECO:0000256" key="3">
    <source>
        <dbReference type="ARBA" id="ARBA00022692"/>
    </source>
</evidence>
<organism evidence="8 9">
    <name type="scientific">Plantactinospora siamensis</name>
    <dbReference type="NCBI Taxonomy" id="555372"/>
    <lineage>
        <taxon>Bacteria</taxon>
        <taxon>Bacillati</taxon>
        <taxon>Actinomycetota</taxon>
        <taxon>Actinomycetes</taxon>
        <taxon>Micromonosporales</taxon>
        <taxon>Micromonosporaceae</taxon>
        <taxon>Plantactinospora</taxon>
    </lineage>
</organism>
<evidence type="ECO:0000313" key="9">
    <source>
        <dbReference type="Proteomes" id="UP001589894"/>
    </source>
</evidence>
<keyword evidence="5 6" id="KW-0472">Membrane</keyword>
<evidence type="ECO:0000256" key="6">
    <source>
        <dbReference type="RuleBase" id="RU363076"/>
    </source>
</evidence>
<keyword evidence="4 6" id="KW-1133">Transmembrane helix</keyword>
<keyword evidence="6" id="KW-1003">Cell membrane</keyword>
<sequence>MYRFLLTPRWLGFLALTIAAAVVMVLLGNWQLHRYHQRAEVNARIDAAGRTAPAPLDRVLPAPAGTAGTAGAEPPAGTEWDRVTATGRYDAARLVLVRSRTVDSQVGFEVVTPLRLADGSAVLVDRGWIPPAPGGATAIPQVPVTPSGDVTVVARVRRSESGPGAVLPRDGRLETRRISAPRIAAELPYPVRGGYLLLDQQTPPADPAFAAVPVEHQNDWQNAGYVVQWWLFAGMALFGYGWAARREARGGPDTGAERDADRVPAATGS</sequence>
<evidence type="ECO:0000313" key="8">
    <source>
        <dbReference type="EMBL" id="MFC0565660.1"/>
    </source>
</evidence>
<evidence type="ECO:0000256" key="2">
    <source>
        <dbReference type="ARBA" id="ARBA00007165"/>
    </source>
</evidence>
<feature type="compositionally biased region" description="Basic and acidic residues" evidence="7">
    <location>
        <begin position="248"/>
        <end position="262"/>
    </location>
</feature>
<dbReference type="RefSeq" id="WP_377339650.1">
    <property type="nucleotide sequence ID" value="NZ_JBHLUE010000011.1"/>
</dbReference>
<comment type="caution">
    <text evidence="6">Lacks conserved residue(s) required for the propagation of feature annotation.</text>
</comment>
<dbReference type="PROSITE" id="PS50895">
    <property type="entry name" value="SURF1"/>
    <property type="match status" value="1"/>
</dbReference>
<gene>
    <name evidence="8" type="ORF">ACFFHU_16155</name>
</gene>
<comment type="subcellular location">
    <subcellularLocation>
        <location evidence="6">Cell membrane</location>
        <topology evidence="6">Multi-pass membrane protein</topology>
    </subcellularLocation>
    <subcellularLocation>
        <location evidence="1">Membrane</location>
    </subcellularLocation>
</comment>